<dbReference type="eggNOG" id="COG3791">
    <property type="taxonomic scope" value="Bacteria"/>
</dbReference>
<dbReference type="RefSeq" id="WP_007622564.1">
    <property type="nucleotide sequence ID" value="NZ_BAEO01000055.1"/>
</dbReference>
<dbReference type="EMBL" id="BAEO01000055">
    <property type="protein sequence ID" value="GAC20540.1"/>
    <property type="molecule type" value="Genomic_DNA"/>
</dbReference>
<proteinExistence type="predicted"/>
<organism evidence="1 2">
    <name type="scientific">Paraglaciecola arctica BSs20135</name>
    <dbReference type="NCBI Taxonomy" id="493475"/>
    <lineage>
        <taxon>Bacteria</taxon>
        <taxon>Pseudomonadati</taxon>
        <taxon>Pseudomonadota</taxon>
        <taxon>Gammaproteobacteria</taxon>
        <taxon>Alteromonadales</taxon>
        <taxon>Alteromonadaceae</taxon>
        <taxon>Paraglaciecola</taxon>
    </lineage>
</organism>
<name>K6ZAR9_9ALTE</name>
<keyword evidence="2" id="KW-1185">Reference proteome</keyword>
<protein>
    <submittedName>
        <fullName evidence="1">Uncharacterized protein</fullName>
    </submittedName>
</protein>
<reference evidence="1 2" key="1">
    <citation type="journal article" date="2017" name="Antonie Van Leeuwenhoek">
        <title>Rhizobium rhizosphaerae sp. nov., a novel species isolated from rice rhizosphere.</title>
        <authorList>
            <person name="Zhao J.J."/>
            <person name="Zhang J."/>
            <person name="Zhang R.J."/>
            <person name="Zhang C.W."/>
            <person name="Yin H.Q."/>
            <person name="Zhang X.X."/>
        </authorList>
    </citation>
    <scope>NUCLEOTIDE SEQUENCE [LARGE SCALE GENOMIC DNA]</scope>
    <source>
        <strain evidence="1 2">BSs20135</strain>
    </source>
</reference>
<dbReference type="OrthoDB" id="9805575at2"/>
<accession>K6ZAR9</accession>
<dbReference type="AlphaFoldDB" id="K6ZAR9"/>
<sequence length="100" mass="11294">MQRGIEYLSDPHSQITFISKTPLSHEIQGSEQAKFLLCAKFQTVVGVGYIDEDASIGSLNARLLDEFDNLQGGLTVSPKTLDKTEKVKRWRELWSQLKVI</sequence>
<dbReference type="Proteomes" id="UP000006327">
    <property type="component" value="Unassembled WGS sequence"/>
</dbReference>
<evidence type="ECO:0000313" key="2">
    <source>
        <dbReference type="Proteomes" id="UP000006327"/>
    </source>
</evidence>
<comment type="caution">
    <text evidence="1">The sequence shown here is derived from an EMBL/GenBank/DDBJ whole genome shotgun (WGS) entry which is preliminary data.</text>
</comment>
<gene>
    <name evidence="1" type="ORF">GARC_3586</name>
</gene>
<dbReference type="STRING" id="493475.GARC_3586"/>
<evidence type="ECO:0000313" key="1">
    <source>
        <dbReference type="EMBL" id="GAC20540.1"/>
    </source>
</evidence>